<gene>
    <name evidence="6" type="ORF">AWW68_09735</name>
</gene>
<dbReference type="InterPro" id="IPR007484">
    <property type="entry name" value="Peptidase_M28"/>
</dbReference>
<dbReference type="GO" id="GO:0006508">
    <property type="term" value="P:proteolysis"/>
    <property type="evidence" value="ECO:0007669"/>
    <property type="project" value="InterPro"/>
</dbReference>
<evidence type="ECO:0000259" key="5">
    <source>
        <dbReference type="Pfam" id="PF04389"/>
    </source>
</evidence>
<proteinExistence type="predicted"/>
<protein>
    <submittedName>
        <fullName evidence="6">Peptidase M28</fullName>
    </submittedName>
</protein>
<dbReference type="AlphaFoldDB" id="A0A150XBG9"/>
<feature type="chain" id="PRO_5007574420" evidence="4">
    <location>
        <begin position="27"/>
        <end position="460"/>
    </location>
</feature>
<keyword evidence="2" id="KW-0964">Secreted</keyword>
<comment type="subcellular location">
    <subcellularLocation>
        <location evidence="1">Secreted</location>
    </subcellularLocation>
</comment>
<dbReference type="SUPFAM" id="SSF53187">
    <property type="entry name" value="Zn-dependent exopeptidases"/>
    <property type="match status" value="1"/>
</dbReference>
<evidence type="ECO:0000256" key="3">
    <source>
        <dbReference type="ARBA" id="ARBA00023049"/>
    </source>
</evidence>
<comment type="caution">
    <text evidence="6">The sequence shown here is derived from an EMBL/GenBank/DDBJ whole genome shotgun (WGS) entry which is preliminary data.</text>
</comment>
<dbReference type="GO" id="GO:0005576">
    <property type="term" value="C:extracellular region"/>
    <property type="evidence" value="ECO:0007669"/>
    <property type="project" value="UniProtKB-SubCell"/>
</dbReference>
<dbReference type="PANTHER" id="PTHR12147:SF26">
    <property type="entry name" value="PEPTIDASE M28 DOMAIN-CONTAINING PROTEIN"/>
    <property type="match status" value="1"/>
</dbReference>
<dbReference type="SUPFAM" id="SSF49265">
    <property type="entry name" value="Fibronectin type III"/>
    <property type="match status" value="1"/>
</dbReference>
<evidence type="ECO:0000256" key="2">
    <source>
        <dbReference type="ARBA" id="ARBA00022525"/>
    </source>
</evidence>
<dbReference type="Proteomes" id="UP000075606">
    <property type="component" value="Unassembled WGS sequence"/>
</dbReference>
<feature type="domain" description="Peptidase M28" evidence="5">
    <location>
        <begin position="120"/>
        <end position="315"/>
    </location>
</feature>
<evidence type="ECO:0000313" key="6">
    <source>
        <dbReference type="EMBL" id="KYG76089.1"/>
    </source>
</evidence>
<dbReference type="GO" id="GO:0008235">
    <property type="term" value="F:metalloexopeptidase activity"/>
    <property type="evidence" value="ECO:0007669"/>
    <property type="project" value="InterPro"/>
</dbReference>
<name>A0A150XBG9_9BACT</name>
<accession>A0A150XBG9</accession>
<dbReference type="InterPro" id="IPR003961">
    <property type="entry name" value="FN3_dom"/>
</dbReference>
<dbReference type="Gene3D" id="2.60.40.10">
    <property type="entry name" value="Immunoglobulins"/>
    <property type="match status" value="1"/>
</dbReference>
<keyword evidence="3" id="KW-0378">Hydrolase</keyword>
<dbReference type="Gene3D" id="3.40.630.10">
    <property type="entry name" value="Zn peptidases"/>
    <property type="match status" value="1"/>
</dbReference>
<sequence length="460" mass="50944">MNMTKLLTISLFGFMLLGAMSLPAQQAAPQVDTRMYEIINGVSAQRIEADIRTLAGFGTRNTFSDTVSKTRGIGAARRWLKAEFEKISAECGGCLKVFYQKDLVTKEMGGRVPHDAYVVNVVAVLRGTDNPNNYVMMSGDIDSRASNTMDFTTDAPGANDNASGMAGTIEAARVLSKYKFKNSIAFVGLSGEEQGLFGGAGLAKYAKENKWNILGVLNNDMIGNIEGVDGVIDNRTFRIFSEPTPANESDRARASRRFTGGEVDGNSRQLARYIHNQVLTYMPEMNPMMIYRLDRFGRGGHHRPFNDLGYPGVRIMEAHENYVRQHQDIREENGIKYGDVIEGVNFEYAKKLTAVNAISLAGLAWAPPAPEYVRIGGAVQPSTTLQWPESNDPDIAGYKLYWRLTTSPTWDNFIYVSGTNEYTLEGIVIDNYYFGVAAVGKDGNESTVVFPYQQLRMGRR</sequence>
<dbReference type="STRING" id="333140.AWW68_09735"/>
<dbReference type="EMBL" id="LRPC01000012">
    <property type="protein sequence ID" value="KYG76089.1"/>
    <property type="molecule type" value="Genomic_DNA"/>
</dbReference>
<evidence type="ECO:0000256" key="1">
    <source>
        <dbReference type="ARBA" id="ARBA00004613"/>
    </source>
</evidence>
<dbReference type="Pfam" id="PF04389">
    <property type="entry name" value="Peptidase_M28"/>
    <property type="match status" value="1"/>
</dbReference>
<dbReference type="InterPro" id="IPR036116">
    <property type="entry name" value="FN3_sf"/>
</dbReference>
<keyword evidence="7" id="KW-1185">Reference proteome</keyword>
<dbReference type="InterPro" id="IPR045175">
    <property type="entry name" value="M28_fam"/>
</dbReference>
<keyword evidence="3" id="KW-0482">Metalloprotease</keyword>
<reference evidence="6 7" key="1">
    <citation type="submission" date="2016-01" db="EMBL/GenBank/DDBJ databases">
        <title>Genome sequencing of Roseivirga spongicola UST030701-084.</title>
        <authorList>
            <person name="Selvaratnam C."/>
            <person name="Thevarajoo S."/>
            <person name="Goh K.M."/>
            <person name="Ee R."/>
            <person name="Chan K.-G."/>
            <person name="Chong C.S."/>
        </authorList>
    </citation>
    <scope>NUCLEOTIDE SEQUENCE [LARGE SCALE GENOMIC DNA]</scope>
    <source>
        <strain evidence="6 7">UST030701-084</strain>
    </source>
</reference>
<dbReference type="PANTHER" id="PTHR12147">
    <property type="entry name" value="METALLOPEPTIDASE M28 FAMILY MEMBER"/>
    <property type="match status" value="1"/>
</dbReference>
<keyword evidence="3" id="KW-0645">Protease</keyword>
<feature type="signal peptide" evidence="4">
    <location>
        <begin position="1"/>
        <end position="26"/>
    </location>
</feature>
<evidence type="ECO:0000313" key="7">
    <source>
        <dbReference type="Proteomes" id="UP000075606"/>
    </source>
</evidence>
<organism evidence="6 7">
    <name type="scientific">Roseivirga spongicola</name>
    <dbReference type="NCBI Taxonomy" id="333140"/>
    <lineage>
        <taxon>Bacteria</taxon>
        <taxon>Pseudomonadati</taxon>
        <taxon>Bacteroidota</taxon>
        <taxon>Cytophagia</taxon>
        <taxon>Cytophagales</taxon>
        <taxon>Roseivirgaceae</taxon>
        <taxon>Roseivirga</taxon>
    </lineage>
</organism>
<dbReference type="CDD" id="cd00063">
    <property type="entry name" value="FN3"/>
    <property type="match status" value="1"/>
</dbReference>
<evidence type="ECO:0000256" key="4">
    <source>
        <dbReference type="SAM" id="SignalP"/>
    </source>
</evidence>
<dbReference type="InterPro" id="IPR013783">
    <property type="entry name" value="Ig-like_fold"/>
</dbReference>
<keyword evidence="4" id="KW-0732">Signal</keyword>